<evidence type="ECO:0000313" key="1">
    <source>
        <dbReference type="EMBL" id="HIW10363.1"/>
    </source>
</evidence>
<dbReference type="Proteomes" id="UP000823926">
    <property type="component" value="Unassembled WGS sequence"/>
</dbReference>
<dbReference type="EMBL" id="DXHL01000013">
    <property type="protein sequence ID" value="HIW10363.1"/>
    <property type="molecule type" value="Genomic_DNA"/>
</dbReference>
<comment type="caution">
    <text evidence="1">The sequence shown here is derived from an EMBL/GenBank/DDBJ whole genome shotgun (WGS) entry which is preliminary data.</text>
</comment>
<gene>
    <name evidence="1" type="ORF">H9888_02570</name>
</gene>
<reference evidence="1" key="1">
    <citation type="journal article" date="2021" name="PeerJ">
        <title>Extensive microbial diversity within the chicken gut microbiome revealed by metagenomics and culture.</title>
        <authorList>
            <person name="Gilroy R."/>
            <person name="Ravi A."/>
            <person name="Getino M."/>
            <person name="Pursley I."/>
            <person name="Horton D.L."/>
            <person name="Alikhan N.F."/>
            <person name="Baker D."/>
            <person name="Gharbi K."/>
            <person name="Hall N."/>
            <person name="Watson M."/>
            <person name="Adriaenssens E.M."/>
            <person name="Foster-Nyarko E."/>
            <person name="Jarju S."/>
            <person name="Secka A."/>
            <person name="Antonio M."/>
            <person name="Oren A."/>
            <person name="Chaudhuri R.R."/>
            <person name="La Ragione R."/>
            <person name="Hildebrand F."/>
            <person name="Pallen M.J."/>
        </authorList>
    </citation>
    <scope>NUCLEOTIDE SEQUENCE</scope>
    <source>
        <strain evidence="1">ChiBcec15-1070</strain>
    </source>
</reference>
<reference evidence="1" key="2">
    <citation type="submission" date="2021-04" db="EMBL/GenBank/DDBJ databases">
        <authorList>
            <person name="Gilroy R."/>
        </authorList>
    </citation>
    <scope>NUCLEOTIDE SEQUENCE</scope>
    <source>
        <strain evidence="1">ChiBcec15-1070</strain>
    </source>
</reference>
<dbReference type="AlphaFoldDB" id="A0A9D1QD86"/>
<sequence>MSGNATVCKIYGGNGAELSEDIEGFKKVDITTIIGENANTFKYTVLNPLTFIYNVAVPNDWYTTVDDNQNDTLWGDNADKSAYDPCPRGWRIAPNGTWNDFSRTEDASQPLSGTFPYYIKGVIQEDGKTGDFHQTNGRLYKGASSGTGTPLAWYPSAGVLAPAIGAIRYAGAGGYIWQSTVSQTNAIGLLFYLSNTMNNGIRARGYAFSIRCVQE</sequence>
<name>A0A9D1QD86_9BACT</name>
<evidence type="ECO:0000313" key="2">
    <source>
        <dbReference type="Proteomes" id="UP000823926"/>
    </source>
</evidence>
<accession>A0A9D1QD86</accession>
<protein>
    <submittedName>
        <fullName evidence="1">Fibrobacter succinogenes major paralogous domain-containing protein</fullName>
    </submittedName>
</protein>
<organism evidence="1 2">
    <name type="scientific">Candidatus Rikenella faecigallinarum</name>
    <dbReference type="NCBI Taxonomy" id="2838745"/>
    <lineage>
        <taxon>Bacteria</taxon>
        <taxon>Pseudomonadati</taxon>
        <taxon>Bacteroidota</taxon>
        <taxon>Bacteroidia</taxon>
        <taxon>Bacteroidales</taxon>
        <taxon>Rikenellaceae</taxon>
        <taxon>Rikenella</taxon>
    </lineage>
</organism>
<proteinExistence type="predicted"/>